<name>A0A1L7X559_9HELO</name>
<feature type="transmembrane region" description="Helical" evidence="2">
    <location>
        <begin position="316"/>
        <end position="340"/>
    </location>
</feature>
<feature type="compositionally biased region" description="Polar residues" evidence="1">
    <location>
        <begin position="82"/>
        <end position="91"/>
    </location>
</feature>
<feature type="region of interest" description="Disordered" evidence="1">
    <location>
        <begin position="73"/>
        <end position="94"/>
    </location>
</feature>
<evidence type="ECO:0000256" key="2">
    <source>
        <dbReference type="SAM" id="Phobius"/>
    </source>
</evidence>
<proteinExistence type="predicted"/>
<evidence type="ECO:0000256" key="1">
    <source>
        <dbReference type="SAM" id="MobiDB-lite"/>
    </source>
</evidence>
<dbReference type="EMBL" id="FJOG01000015">
    <property type="protein sequence ID" value="CZR60152.1"/>
    <property type="molecule type" value="Genomic_DNA"/>
</dbReference>
<evidence type="ECO:0000313" key="3">
    <source>
        <dbReference type="EMBL" id="CZR60152.1"/>
    </source>
</evidence>
<keyword evidence="2" id="KW-0812">Transmembrane</keyword>
<protein>
    <submittedName>
        <fullName evidence="3">Uncharacterized protein</fullName>
    </submittedName>
</protein>
<accession>A0A1L7X559</accession>
<dbReference type="OrthoDB" id="4497263at2759"/>
<evidence type="ECO:0000313" key="4">
    <source>
        <dbReference type="Proteomes" id="UP000184330"/>
    </source>
</evidence>
<keyword evidence="4" id="KW-1185">Reference proteome</keyword>
<organism evidence="3 4">
    <name type="scientific">Phialocephala subalpina</name>
    <dbReference type="NCBI Taxonomy" id="576137"/>
    <lineage>
        <taxon>Eukaryota</taxon>
        <taxon>Fungi</taxon>
        <taxon>Dikarya</taxon>
        <taxon>Ascomycota</taxon>
        <taxon>Pezizomycotina</taxon>
        <taxon>Leotiomycetes</taxon>
        <taxon>Helotiales</taxon>
        <taxon>Mollisiaceae</taxon>
        <taxon>Phialocephala</taxon>
        <taxon>Phialocephala fortinii species complex</taxon>
    </lineage>
</organism>
<sequence length="390" mass="41920">MSHPNPRYSIDYETNRTHQAAPIQSNRIHPSVDSMAKGISAGFPPYRDTLLIADSRTTIDRFLKDFPIAASASTHTQRRTSEQSSRGSLSQPPFPRQTVVSHLYGHDGALLKIRITTLSLSILPTVVSFHGRLSCLSSEAKTWWERNSDITSGITTEYSLGPIVCPQAYTTVKASEVGVRSTPVACYCSDYKFVALSSPGSIGECTSPLTSAVTVTYMMESTRGDTAGGVMTTSTTITAPYFVMAVLVNGMMFDDIATSTVSSTDHHSCVGRFDLQPSTPSTGVQSNTSLQRVISGVYSPTSTPTISLGLSTDAKIGIGIGIGSGTAFLLVVGLLAFLLLARRQSIGSMETSTGLPQHRKREWNAELHGTSVLILGVVHEKVSENDARHR</sequence>
<gene>
    <name evidence="3" type="ORF">PAC_10048</name>
</gene>
<dbReference type="Proteomes" id="UP000184330">
    <property type="component" value="Unassembled WGS sequence"/>
</dbReference>
<keyword evidence="2" id="KW-0472">Membrane</keyword>
<dbReference type="AlphaFoldDB" id="A0A1L7X559"/>
<reference evidence="3 4" key="1">
    <citation type="submission" date="2016-03" db="EMBL/GenBank/DDBJ databases">
        <authorList>
            <person name="Ploux O."/>
        </authorList>
    </citation>
    <scope>NUCLEOTIDE SEQUENCE [LARGE SCALE GENOMIC DNA]</scope>
    <source>
        <strain evidence="3 4">UAMH 11012</strain>
    </source>
</reference>
<keyword evidence="2" id="KW-1133">Transmembrane helix</keyword>